<comment type="subcellular location">
    <subcellularLocation>
        <location evidence="1">Cell membrane</location>
        <topology evidence="1">Multi-pass membrane protein</topology>
    </subcellularLocation>
</comment>
<evidence type="ECO:0000256" key="5">
    <source>
        <dbReference type="ARBA" id="ARBA00023136"/>
    </source>
</evidence>
<comment type="caution">
    <text evidence="7">The sequence shown here is derived from an EMBL/GenBank/DDBJ whole genome shotgun (WGS) entry which is preliminary data.</text>
</comment>
<evidence type="ECO:0008006" key="9">
    <source>
        <dbReference type="Google" id="ProtNLM"/>
    </source>
</evidence>
<dbReference type="PANTHER" id="PTHR30086">
    <property type="entry name" value="ARGININE EXPORTER PROTEIN ARGO"/>
    <property type="match status" value="1"/>
</dbReference>
<evidence type="ECO:0000256" key="4">
    <source>
        <dbReference type="ARBA" id="ARBA00022989"/>
    </source>
</evidence>
<organism evidence="7 8">
    <name type="scientific">Candidatus Entotheonella gemina</name>
    <dbReference type="NCBI Taxonomy" id="1429439"/>
    <lineage>
        <taxon>Bacteria</taxon>
        <taxon>Pseudomonadati</taxon>
        <taxon>Nitrospinota/Tectimicrobiota group</taxon>
        <taxon>Candidatus Tectimicrobiota</taxon>
        <taxon>Candidatus Entotheonellia</taxon>
        <taxon>Candidatus Entotheonellales</taxon>
        <taxon>Candidatus Entotheonellaceae</taxon>
        <taxon>Candidatus Entotheonella</taxon>
    </lineage>
</organism>
<evidence type="ECO:0000313" key="8">
    <source>
        <dbReference type="Proteomes" id="UP000019140"/>
    </source>
</evidence>
<feature type="transmembrane region" description="Helical" evidence="6">
    <location>
        <begin position="77"/>
        <end position="98"/>
    </location>
</feature>
<protein>
    <recommendedName>
        <fullName evidence="9">Lysine transporter LysE</fullName>
    </recommendedName>
</protein>
<dbReference type="InterPro" id="IPR001123">
    <property type="entry name" value="LeuE-type"/>
</dbReference>
<evidence type="ECO:0000313" key="7">
    <source>
        <dbReference type="EMBL" id="ETX08372.1"/>
    </source>
</evidence>
<reference evidence="7 8" key="1">
    <citation type="journal article" date="2014" name="Nature">
        <title>An environmental bacterial taxon with a large and distinct metabolic repertoire.</title>
        <authorList>
            <person name="Wilson M.C."/>
            <person name="Mori T."/>
            <person name="Ruckert C."/>
            <person name="Uria A.R."/>
            <person name="Helf M.J."/>
            <person name="Takada K."/>
            <person name="Gernert C."/>
            <person name="Steffens U.A."/>
            <person name="Heycke N."/>
            <person name="Schmitt S."/>
            <person name="Rinke C."/>
            <person name="Helfrich E.J."/>
            <person name="Brachmann A.O."/>
            <person name="Gurgui C."/>
            <person name="Wakimoto T."/>
            <person name="Kracht M."/>
            <person name="Crusemann M."/>
            <person name="Hentschel U."/>
            <person name="Abe I."/>
            <person name="Matsunaga S."/>
            <person name="Kalinowski J."/>
            <person name="Takeyama H."/>
            <person name="Piel J."/>
        </authorList>
    </citation>
    <scope>NUCLEOTIDE SEQUENCE [LARGE SCALE GENOMIC DNA]</scope>
    <source>
        <strain evidence="8">TSY2</strain>
    </source>
</reference>
<dbReference type="GO" id="GO:0005886">
    <property type="term" value="C:plasma membrane"/>
    <property type="evidence" value="ECO:0007669"/>
    <property type="project" value="UniProtKB-SubCell"/>
</dbReference>
<dbReference type="Proteomes" id="UP000019140">
    <property type="component" value="Unassembled WGS sequence"/>
</dbReference>
<name>W4MFF4_9BACT</name>
<keyword evidence="5 6" id="KW-0472">Membrane</keyword>
<keyword evidence="8" id="KW-1185">Reference proteome</keyword>
<proteinExistence type="predicted"/>
<dbReference type="GO" id="GO:0015171">
    <property type="term" value="F:amino acid transmembrane transporter activity"/>
    <property type="evidence" value="ECO:0007669"/>
    <property type="project" value="TreeGrafter"/>
</dbReference>
<evidence type="ECO:0000256" key="3">
    <source>
        <dbReference type="ARBA" id="ARBA00022692"/>
    </source>
</evidence>
<evidence type="ECO:0000256" key="1">
    <source>
        <dbReference type="ARBA" id="ARBA00004651"/>
    </source>
</evidence>
<dbReference type="EMBL" id="AZHX01000237">
    <property type="protein sequence ID" value="ETX08372.1"/>
    <property type="molecule type" value="Genomic_DNA"/>
</dbReference>
<evidence type="ECO:0000256" key="6">
    <source>
        <dbReference type="SAM" id="Phobius"/>
    </source>
</evidence>
<sequence>GLAFLVHGLLSVLGVSAILLHSAMAFDLVKLIGVGYMAWIGMRSLWRAVRGATVPSDPLASVTPETVHKRFYWLESFLISVLNPKSALFALIFLPQFIGPADPVFETSMLLTGIRIVQCMLWLVIVSVGVDQARRFFLNARVRRWLDGGSGALLVGFGARLALSTR</sequence>
<dbReference type="PANTHER" id="PTHR30086:SF20">
    <property type="entry name" value="ARGININE EXPORTER PROTEIN ARGO-RELATED"/>
    <property type="match status" value="1"/>
</dbReference>
<evidence type="ECO:0000256" key="2">
    <source>
        <dbReference type="ARBA" id="ARBA00022475"/>
    </source>
</evidence>
<dbReference type="AlphaFoldDB" id="W4MFF4"/>
<keyword evidence="3 6" id="KW-0812">Transmembrane</keyword>
<feature type="non-terminal residue" evidence="7">
    <location>
        <position position="1"/>
    </location>
</feature>
<keyword evidence="2" id="KW-1003">Cell membrane</keyword>
<keyword evidence="4 6" id="KW-1133">Transmembrane helix</keyword>
<dbReference type="Pfam" id="PF01810">
    <property type="entry name" value="LysE"/>
    <property type="match status" value="1"/>
</dbReference>
<accession>W4MFF4</accession>
<dbReference type="HOGENOM" id="CLU_079569_3_0_7"/>
<feature type="transmembrane region" description="Helical" evidence="6">
    <location>
        <begin position="110"/>
        <end position="130"/>
    </location>
</feature>
<gene>
    <name evidence="7" type="ORF">ETSY2_05795</name>
</gene>